<evidence type="ECO:0000256" key="2">
    <source>
        <dbReference type="ARBA" id="ARBA00008711"/>
    </source>
</evidence>
<dbReference type="PANTHER" id="PTHR10815:SF14">
    <property type="entry name" value="BIFUNCTIONAL TRANSCRIPTIONAL ACTIVATOR_DNA REPAIR ENZYME ADA"/>
    <property type="match status" value="1"/>
</dbReference>
<feature type="active site" description="Nucleophile; methyl group acceptor from either O6-methylguanine or O4-methylthymine" evidence="12">
    <location>
        <position position="327"/>
    </location>
</feature>
<dbReference type="InterPro" id="IPR016221">
    <property type="entry name" value="Bifunct_regulatory_prot_Ada"/>
</dbReference>
<comment type="cofactor">
    <cofactor evidence="13">
        <name>Zn(2+)</name>
        <dbReference type="ChEBI" id="CHEBI:29105"/>
    </cofactor>
    <text evidence="13">Binds 1 zinc ion per subunit.</text>
</comment>
<evidence type="ECO:0000256" key="13">
    <source>
        <dbReference type="PIRSR" id="PIRSR000409-3"/>
    </source>
</evidence>
<dbReference type="OrthoDB" id="9802228at2"/>
<evidence type="ECO:0000256" key="3">
    <source>
        <dbReference type="ARBA" id="ARBA00011918"/>
    </source>
</evidence>
<dbReference type="PROSITE" id="PS01124">
    <property type="entry name" value="HTH_ARAC_FAMILY_2"/>
    <property type="match status" value="1"/>
</dbReference>
<dbReference type="GO" id="GO:0006281">
    <property type="term" value="P:DNA repair"/>
    <property type="evidence" value="ECO:0007669"/>
    <property type="project" value="UniProtKB-KW"/>
</dbReference>
<evidence type="ECO:0000256" key="5">
    <source>
        <dbReference type="ARBA" id="ARBA00022679"/>
    </source>
</evidence>
<dbReference type="Pfam" id="PF12833">
    <property type="entry name" value="HTH_18"/>
    <property type="match status" value="1"/>
</dbReference>
<protein>
    <recommendedName>
        <fullName evidence="3">methylated-DNA--[protein]-cysteine S-methyltransferase</fullName>
        <ecNumber evidence="3">2.1.1.63</ecNumber>
    </recommendedName>
</protein>
<dbReference type="NCBIfam" id="NF011964">
    <property type="entry name" value="PRK15435.1"/>
    <property type="match status" value="1"/>
</dbReference>
<dbReference type="InterPro" id="IPR001497">
    <property type="entry name" value="MethylDNA_cys_MeTrfase_AS"/>
</dbReference>
<evidence type="ECO:0000256" key="12">
    <source>
        <dbReference type="PIRSR" id="PIRSR000409-1"/>
    </source>
</evidence>
<feature type="binding site" evidence="13">
    <location>
        <position position="47"/>
    </location>
    <ligand>
        <name>Zn(2+)</name>
        <dbReference type="ChEBI" id="CHEBI:29105"/>
    </ligand>
</feature>
<dbReference type="GO" id="GO:0032259">
    <property type="term" value="P:methylation"/>
    <property type="evidence" value="ECO:0007669"/>
    <property type="project" value="UniProtKB-KW"/>
</dbReference>
<evidence type="ECO:0000259" key="14">
    <source>
        <dbReference type="PROSITE" id="PS01124"/>
    </source>
</evidence>
<dbReference type="CDD" id="cd06445">
    <property type="entry name" value="ATase"/>
    <property type="match status" value="1"/>
</dbReference>
<dbReference type="InterPro" id="IPR035451">
    <property type="entry name" value="Ada-like_dom_sf"/>
</dbReference>
<keyword evidence="4" id="KW-0489">Methyltransferase</keyword>
<dbReference type="SUPFAM" id="SSF46767">
    <property type="entry name" value="Methylated DNA-protein cysteine methyltransferase, C-terminal domain"/>
    <property type="match status" value="1"/>
</dbReference>
<evidence type="ECO:0000256" key="9">
    <source>
        <dbReference type="ARBA" id="ARBA00023163"/>
    </source>
</evidence>
<dbReference type="EC" id="2.1.1.63" evidence="3"/>
<feature type="active site" description="Nucleophile; methyl group acceptor from methylphosphotriester" evidence="12">
    <location>
        <position position="43"/>
    </location>
</feature>
<keyword evidence="13" id="KW-0862">Zinc</keyword>
<evidence type="ECO:0000256" key="6">
    <source>
        <dbReference type="ARBA" id="ARBA00022763"/>
    </source>
</evidence>
<evidence type="ECO:0000256" key="1">
    <source>
        <dbReference type="ARBA" id="ARBA00001286"/>
    </source>
</evidence>
<dbReference type="FunFam" id="1.10.10.10:FF:000214">
    <property type="entry name" value="Methylated-DNA--protein-cysteine methyltransferase"/>
    <property type="match status" value="1"/>
</dbReference>
<dbReference type="Gene3D" id="1.10.10.10">
    <property type="entry name" value="Winged helix-like DNA-binding domain superfamily/Winged helix DNA-binding domain"/>
    <property type="match status" value="1"/>
</dbReference>
<evidence type="ECO:0000256" key="10">
    <source>
        <dbReference type="ARBA" id="ARBA00023204"/>
    </source>
</evidence>
<dbReference type="InterPro" id="IPR009057">
    <property type="entry name" value="Homeodomain-like_sf"/>
</dbReference>
<dbReference type="PIRSF" id="PIRSF000409">
    <property type="entry name" value="Ada"/>
    <property type="match status" value="1"/>
</dbReference>
<dbReference type="InterPro" id="IPR036631">
    <property type="entry name" value="MGMT_N_sf"/>
</dbReference>
<dbReference type="SMART" id="SM00342">
    <property type="entry name" value="HTH_ARAC"/>
    <property type="match status" value="1"/>
</dbReference>
<dbReference type="NCBIfam" id="TIGR00589">
    <property type="entry name" value="ogt"/>
    <property type="match status" value="1"/>
</dbReference>
<dbReference type="RefSeq" id="WP_129353497.1">
    <property type="nucleotide sequence ID" value="NZ_CP012670.1"/>
</dbReference>
<name>A0A4P2QA15_SORCE</name>
<feature type="domain" description="HTH araC/xylS-type" evidence="14">
    <location>
        <begin position="89"/>
        <end position="189"/>
    </location>
</feature>
<keyword evidence="7" id="KW-0805">Transcription regulation</keyword>
<dbReference type="InterPro" id="IPR036217">
    <property type="entry name" value="MethylDNA_cys_MeTrfase_DNAb"/>
</dbReference>
<dbReference type="InterPro" id="IPR018060">
    <property type="entry name" value="HTH_AraC"/>
</dbReference>
<evidence type="ECO:0000256" key="8">
    <source>
        <dbReference type="ARBA" id="ARBA00023159"/>
    </source>
</evidence>
<keyword evidence="8" id="KW-0010">Activator</keyword>
<dbReference type="Gene3D" id="3.30.160.70">
    <property type="entry name" value="Methylated DNA-protein cysteine methyltransferase domain"/>
    <property type="match status" value="1"/>
</dbReference>
<dbReference type="GO" id="GO:0003908">
    <property type="term" value="F:methylated-DNA-[protein]-cysteine S-methyltransferase activity"/>
    <property type="evidence" value="ECO:0007669"/>
    <property type="project" value="UniProtKB-EC"/>
</dbReference>
<keyword evidence="13" id="KW-0479">Metal-binding</keyword>
<feature type="binding site" evidence="13">
    <location>
        <position position="74"/>
    </location>
    <ligand>
        <name>Zn(2+)</name>
        <dbReference type="ChEBI" id="CHEBI:29105"/>
    </ligand>
</feature>
<feature type="binding site" evidence="13">
    <location>
        <position position="77"/>
    </location>
    <ligand>
        <name>Zn(2+)</name>
        <dbReference type="ChEBI" id="CHEBI:29105"/>
    </ligand>
</feature>
<dbReference type="PROSITE" id="PS00374">
    <property type="entry name" value="MGMT"/>
    <property type="match status" value="1"/>
</dbReference>
<proteinExistence type="inferred from homology"/>
<accession>A0A4P2QA15</accession>
<dbReference type="Pfam" id="PF02805">
    <property type="entry name" value="Ada_Zn_binding"/>
    <property type="match status" value="1"/>
</dbReference>
<keyword evidence="6" id="KW-0227">DNA damage</keyword>
<evidence type="ECO:0000313" key="16">
    <source>
        <dbReference type="Proteomes" id="UP000295781"/>
    </source>
</evidence>
<sequence length="357" mass="38540">MSGNTRALAAAVERDPRWAAVIARDASADAQFFYSVRTTGVYCRPSCGARPARPENVAFHPTAAAAERAGFRPCMRCKPDQPPLAERQAALVADLCRRIEQSDEAPSLEELSRHAGLSAFHTHRLFKAVTGVTPRAYAAAHRARRVRAELEQRGTVTGAIYAAGYGSSGRFYERSNQVLGMTPTRYREGGADMDIRFAIGECSLGAILVAATARGVCAILLGDDPEELVHDLERRFPRAHLIGADPGFEQRVAEVVGLVESPRAPVELPLDVRGTAFQQRVWQALRAIPAGTTASYAEIASAIGAPRAVRAVAKACAANALAVAIPCHRVVRTDGDLSGYRWGVERKRALLDREMDA</sequence>
<dbReference type="SUPFAM" id="SSF57884">
    <property type="entry name" value="Ada DNA repair protein, N-terminal domain (N-Ada 10)"/>
    <property type="match status" value="1"/>
</dbReference>
<dbReference type="InterPro" id="IPR004026">
    <property type="entry name" value="Ada_DNA_repair_Zn-bd"/>
</dbReference>
<comment type="catalytic activity">
    <reaction evidence="11">
        <text>a 6-O-methyl-2'-deoxyguanosine in DNA + L-cysteinyl-[protein] = S-methyl-L-cysteinyl-[protein] + a 2'-deoxyguanosine in DNA</text>
        <dbReference type="Rhea" id="RHEA:24000"/>
        <dbReference type="Rhea" id="RHEA-COMP:10131"/>
        <dbReference type="Rhea" id="RHEA-COMP:10132"/>
        <dbReference type="Rhea" id="RHEA-COMP:11367"/>
        <dbReference type="Rhea" id="RHEA-COMP:11368"/>
        <dbReference type="ChEBI" id="CHEBI:29950"/>
        <dbReference type="ChEBI" id="CHEBI:82612"/>
        <dbReference type="ChEBI" id="CHEBI:85445"/>
        <dbReference type="ChEBI" id="CHEBI:85448"/>
        <dbReference type="EC" id="2.1.1.63"/>
    </reaction>
</comment>
<dbReference type="SUPFAM" id="SSF46689">
    <property type="entry name" value="Homeodomain-like"/>
    <property type="match status" value="1"/>
</dbReference>
<dbReference type="GO" id="GO:0043565">
    <property type="term" value="F:sequence-specific DNA binding"/>
    <property type="evidence" value="ECO:0007669"/>
    <property type="project" value="InterPro"/>
</dbReference>
<evidence type="ECO:0000313" key="15">
    <source>
        <dbReference type="EMBL" id="AUX26111.1"/>
    </source>
</evidence>
<dbReference type="Proteomes" id="UP000295781">
    <property type="component" value="Chromosome"/>
</dbReference>
<dbReference type="Pfam" id="PF01035">
    <property type="entry name" value="DNA_binding_1"/>
    <property type="match status" value="1"/>
</dbReference>
<evidence type="ECO:0000256" key="4">
    <source>
        <dbReference type="ARBA" id="ARBA00022603"/>
    </source>
</evidence>
<keyword evidence="5" id="KW-0808">Transferase</keyword>
<keyword evidence="9" id="KW-0804">Transcription</keyword>
<dbReference type="EMBL" id="CP012670">
    <property type="protein sequence ID" value="AUX26111.1"/>
    <property type="molecule type" value="Genomic_DNA"/>
</dbReference>
<dbReference type="Gene3D" id="1.10.10.60">
    <property type="entry name" value="Homeodomain-like"/>
    <property type="match status" value="1"/>
</dbReference>
<organism evidence="15 16">
    <name type="scientific">Sorangium cellulosum</name>
    <name type="common">Polyangium cellulosum</name>
    <dbReference type="NCBI Taxonomy" id="56"/>
    <lineage>
        <taxon>Bacteria</taxon>
        <taxon>Pseudomonadati</taxon>
        <taxon>Myxococcota</taxon>
        <taxon>Polyangia</taxon>
        <taxon>Polyangiales</taxon>
        <taxon>Polyangiaceae</taxon>
        <taxon>Sorangium</taxon>
    </lineage>
</organism>
<dbReference type="GO" id="GO:0008270">
    <property type="term" value="F:zinc ion binding"/>
    <property type="evidence" value="ECO:0007669"/>
    <property type="project" value="InterPro"/>
</dbReference>
<dbReference type="SUPFAM" id="SSF53155">
    <property type="entry name" value="Methylated DNA-protein cysteine methyltransferase domain"/>
    <property type="match status" value="1"/>
</dbReference>
<comment type="catalytic activity">
    <reaction evidence="1">
        <text>a 4-O-methyl-thymidine in DNA + L-cysteinyl-[protein] = a thymidine in DNA + S-methyl-L-cysteinyl-[protein]</text>
        <dbReference type="Rhea" id="RHEA:53428"/>
        <dbReference type="Rhea" id="RHEA-COMP:10131"/>
        <dbReference type="Rhea" id="RHEA-COMP:10132"/>
        <dbReference type="Rhea" id="RHEA-COMP:13555"/>
        <dbReference type="Rhea" id="RHEA-COMP:13556"/>
        <dbReference type="ChEBI" id="CHEBI:29950"/>
        <dbReference type="ChEBI" id="CHEBI:82612"/>
        <dbReference type="ChEBI" id="CHEBI:137386"/>
        <dbReference type="ChEBI" id="CHEBI:137387"/>
        <dbReference type="EC" id="2.1.1.63"/>
    </reaction>
</comment>
<dbReference type="AlphaFoldDB" id="A0A4P2QA15"/>
<evidence type="ECO:0000256" key="11">
    <source>
        <dbReference type="ARBA" id="ARBA00049348"/>
    </source>
</evidence>
<comment type="similarity">
    <text evidence="2">Belongs to the MGMT family.</text>
</comment>
<dbReference type="PANTHER" id="PTHR10815">
    <property type="entry name" value="METHYLATED-DNA--PROTEIN-CYSTEINE METHYLTRANSFERASE"/>
    <property type="match status" value="1"/>
</dbReference>
<evidence type="ECO:0000256" key="7">
    <source>
        <dbReference type="ARBA" id="ARBA00023015"/>
    </source>
</evidence>
<dbReference type="InterPro" id="IPR014048">
    <property type="entry name" value="MethylDNA_cys_MeTrfase_DNA-bd"/>
</dbReference>
<dbReference type="GO" id="GO:0003700">
    <property type="term" value="F:DNA-binding transcription factor activity"/>
    <property type="evidence" value="ECO:0007669"/>
    <property type="project" value="InterPro"/>
</dbReference>
<gene>
    <name evidence="15" type="primary">araC</name>
    <name evidence="15" type="ORF">SOCEGT47_066700</name>
</gene>
<dbReference type="Gene3D" id="3.40.10.10">
    <property type="entry name" value="DNA Methylphosphotriester Repair Domain"/>
    <property type="match status" value="1"/>
</dbReference>
<dbReference type="InterPro" id="IPR036388">
    <property type="entry name" value="WH-like_DNA-bd_sf"/>
</dbReference>
<keyword evidence="10" id="KW-0234">DNA repair</keyword>
<feature type="binding site" evidence="13">
    <location>
        <position position="43"/>
    </location>
    <ligand>
        <name>Zn(2+)</name>
        <dbReference type="ChEBI" id="CHEBI:29105"/>
    </ligand>
</feature>
<reference evidence="15 16" key="1">
    <citation type="submission" date="2015-09" db="EMBL/GenBank/DDBJ databases">
        <title>Sorangium comparison.</title>
        <authorList>
            <person name="Zaburannyi N."/>
            <person name="Bunk B."/>
            <person name="Overmann J."/>
            <person name="Mueller R."/>
        </authorList>
    </citation>
    <scope>NUCLEOTIDE SEQUENCE [LARGE SCALE GENOMIC DNA]</scope>
    <source>
        <strain evidence="15 16">So ceGT47</strain>
    </source>
</reference>